<gene>
    <name evidence="1" type="ORF">Rcae01_04368</name>
</gene>
<reference evidence="1 2" key="1">
    <citation type="submission" date="2024-02" db="EMBL/GenBank/DDBJ databases">
        <title>Rhodopirellula caenicola NBRC 110016.</title>
        <authorList>
            <person name="Ichikawa N."/>
            <person name="Katano-Makiyama Y."/>
            <person name="Hidaka K."/>
        </authorList>
    </citation>
    <scope>NUCLEOTIDE SEQUENCE [LARGE SCALE GENOMIC DNA]</scope>
    <source>
        <strain evidence="1 2">NBRC 110016</strain>
    </source>
</reference>
<accession>A0ABP9VUS8</accession>
<sequence>MPETRTNLAQTPSRILATKRLVRNRDREERPPADVIMRSLQKHEISISVHSSRLVFSAAKAEGALIGNMYH</sequence>
<protein>
    <submittedName>
        <fullName evidence="1">Uncharacterized protein</fullName>
    </submittedName>
</protein>
<keyword evidence="2" id="KW-1185">Reference proteome</keyword>
<evidence type="ECO:0000313" key="1">
    <source>
        <dbReference type="EMBL" id="GAA5508899.1"/>
    </source>
</evidence>
<proteinExistence type="predicted"/>
<comment type="caution">
    <text evidence="1">The sequence shown here is derived from an EMBL/GenBank/DDBJ whole genome shotgun (WGS) entry which is preliminary data.</text>
</comment>
<evidence type="ECO:0000313" key="2">
    <source>
        <dbReference type="Proteomes" id="UP001416858"/>
    </source>
</evidence>
<dbReference type="Proteomes" id="UP001416858">
    <property type="component" value="Unassembled WGS sequence"/>
</dbReference>
<dbReference type="EMBL" id="BAABRO010000011">
    <property type="protein sequence ID" value="GAA5508899.1"/>
    <property type="molecule type" value="Genomic_DNA"/>
</dbReference>
<name>A0ABP9VUS8_9BACT</name>
<organism evidence="1 2">
    <name type="scientific">Novipirellula caenicola</name>
    <dbReference type="NCBI Taxonomy" id="1536901"/>
    <lineage>
        <taxon>Bacteria</taxon>
        <taxon>Pseudomonadati</taxon>
        <taxon>Planctomycetota</taxon>
        <taxon>Planctomycetia</taxon>
        <taxon>Pirellulales</taxon>
        <taxon>Pirellulaceae</taxon>
        <taxon>Novipirellula</taxon>
    </lineage>
</organism>